<dbReference type="GO" id="GO:0005654">
    <property type="term" value="C:nucleoplasm"/>
    <property type="evidence" value="ECO:0007669"/>
    <property type="project" value="TreeGrafter"/>
</dbReference>
<dbReference type="PIRSF" id="PIRSF016323">
    <property type="entry name" value="tRNA_m1G_mtfrase_met"/>
    <property type="match status" value="1"/>
</dbReference>
<keyword evidence="2" id="KW-0489">Methyltransferase</keyword>
<dbReference type="Gene3D" id="3.40.1280.30">
    <property type="match status" value="1"/>
</dbReference>
<feature type="compositionally biased region" description="Acidic residues" evidence="8">
    <location>
        <begin position="1"/>
        <end position="10"/>
    </location>
</feature>
<sequence>AMTEPSEIDQESIVANKEETENSNDLADTVHGEGEGLSGDEVNGEGKEKLSKKELKRRANMPKFIEYRKKKRAEEKQKKKDKRAAIKASGQGESLRKLKPKKMADSGCKMRLVIDMAFDDLMVEKDRRRCIAQLTFCYSVNRKAEQPTQYHIVGFGGPSRAIYDSNDTYVNWDVNLHREPLEEVIPREDVVYLTADSENVLTDLDDSKAYVIGGLVDHNAHKGVCFKKAEEKGWAHARLPIDEFVKMQSRRVLTVNHVFEIMVMYWQTKDWEKAFFTVIPQRKGASKKEEAPIEEKVDSVAKMEKEEDIVQDSHSGNMVNTTGENVVKVEEIS</sequence>
<feature type="domain" description="SAM-dependent MTase TRM10-type" evidence="9">
    <location>
        <begin position="94"/>
        <end position="286"/>
    </location>
</feature>
<dbReference type="PROSITE" id="PS51675">
    <property type="entry name" value="SAM_MT_TRM10"/>
    <property type="match status" value="1"/>
</dbReference>
<evidence type="ECO:0000256" key="8">
    <source>
        <dbReference type="SAM" id="MobiDB-lite"/>
    </source>
</evidence>
<organism evidence="10 11">
    <name type="scientific">Pristionchus mayeri</name>
    <dbReference type="NCBI Taxonomy" id="1317129"/>
    <lineage>
        <taxon>Eukaryota</taxon>
        <taxon>Metazoa</taxon>
        <taxon>Ecdysozoa</taxon>
        <taxon>Nematoda</taxon>
        <taxon>Chromadorea</taxon>
        <taxon>Rhabditida</taxon>
        <taxon>Rhabditina</taxon>
        <taxon>Diplogasteromorpha</taxon>
        <taxon>Diplogasteroidea</taxon>
        <taxon>Neodiplogasteridae</taxon>
        <taxon>Pristionchus</taxon>
    </lineage>
</organism>
<gene>
    <name evidence="10" type="ORF">PMAYCL1PPCAC_21023</name>
</gene>
<feature type="binding site" evidence="7">
    <location>
        <position position="193"/>
    </location>
    <ligand>
        <name>S-adenosyl-L-methionine</name>
        <dbReference type="ChEBI" id="CHEBI:59789"/>
    </ligand>
</feature>
<feature type="non-terminal residue" evidence="10">
    <location>
        <position position="1"/>
    </location>
</feature>
<comment type="catalytic activity">
    <reaction evidence="5">
        <text>guanosine(9) in tRNA + S-adenosyl-L-methionine = N(1)-methylguanosine(9) in tRNA + S-adenosyl-L-homocysteine + H(+)</text>
        <dbReference type="Rhea" id="RHEA:43156"/>
        <dbReference type="Rhea" id="RHEA-COMP:10367"/>
        <dbReference type="Rhea" id="RHEA-COMP:10368"/>
        <dbReference type="ChEBI" id="CHEBI:15378"/>
        <dbReference type="ChEBI" id="CHEBI:57856"/>
        <dbReference type="ChEBI" id="CHEBI:59789"/>
        <dbReference type="ChEBI" id="CHEBI:73542"/>
        <dbReference type="ChEBI" id="CHEBI:74269"/>
        <dbReference type="EC" id="2.1.1.221"/>
    </reaction>
</comment>
<feature type="compositionally biased region" description="Basic and acidic residues" evidence="8">
    <location>
        <begin position="44"/>
        <end position="53"/>
    </location>
</feature>
<dbReference type="PANTHER" id="PTHR13563:SF13">
    <property type="entry name" value="TRNA METHYLTRANSFERASE 10 HOMOLOG A"/>
    <property type="match status" value="1"/>
</dbReference>
<dbReference type="InterPro" id="IPR007356">
    <property type="entry name" value="tRNA_m1G_MeTrfase_euk"/>
</dbReference>
<evidence type="ECO:0000256" key="3">
    <source>
        <dbReference type="ARBA" id="ARBA00022679"/>
    </source>
</evidence>
<dbReference type="GO" id="GO:0052905">
    <property type="term" value="F:tRNA (guanosine(9)-N1)-methyltransferase activity"/>
    <property type="evidence" value="ECO:0007669"/>
    <property type="project" value="UniProtKB-EC"/>
</dbReference>
<evidence type="ECO:0000256" key="2">
    <source>
        <dbReference type="ARBA" id="ARBA00022603"/>
    </source>
</evidence>
<feature type="active site" description="Proton acceptor" evidence="6">
    <location>
        <position position="217"/>
    </location>
</feature>
<keyword evidence="3" id="KW-0808">Transferase</keyword>
<feature type="binding site" evidence="7">
    <location>
        <position position="239"/>
    </location>
    <ligand>
        <name>S-adenosyl-L-methionine</name>
        <dbReference type="ChEBI" id="CHEBI:59789"/>
    </ligand>
</feature>
<dbReference type="GO" id="GO:0000049">
    <property type="term" value="F:tRNA binding"/>
    <property type="evidence" value="ECO:0007669"/>
    <property type="project" value="TreeGrafter"/>
</dbReference>
<keyword evidence="4" id="KW-0949">S-adenosyl-L-methionine</keyword>
<evidence type="ECO:0000313" key="11">
    <source>
        <dbReference type="Proteomes" id="UP001328107"/>
    </source>
</evidence>
<dbReference type="PANTHER" id="PTHR13563">
    <property type="entry name" value="TRNA (GUANINE-9-) METHYLTRANSFERASE"/>
    <property type="match status" value="1"/>
</dbReference>
<dbReference type="AlphaFoldDB" id="A0AAN5CU47"/>
<keyword evidence="11" id="KW-1185">Reference proteome</keyword>
<evidence type="ECO:0000256" key="4">
    <source>
        <dbReference type="ARBA" id="ARBA00022691"/>
    </source>
</evidence>
<feature type="binding site" evidence="7">
    <location>
        <position position="225"/>
    </location>
    <ligand>
        <name>S-adenosyl-L-methionine</name>
        <dbReference type="ChEBI" id="CHEBI:59789"/>
    </ligand>
</feature>
<accession>A0AAN5CU47</accession>
<dbReference type="EC" id="2.1.1.221" evidence="1"/>
<dbReference type="InterPro" id="IPR016653">
    <property type="entry name" value="TRM10/TRM10A"/>
</dbReference>
<evidence type="ECO:0000259" key="9">
    <source>
        <dbReference type="PROSITE" id="PS51675"/>
    </source>
</evidence>
<feature type="binding site" evidence="7">
    <location>
        <position position="213"/>
    </location>
    <ligand>
        <name>S-adenosyl-L-methionine</name>
        <dbReference type="ChEBI" id="CHEBI:59789"/>
    </ligand>
</feature>
<reference evidence="11" key="1">
    <citation type="submission" date="2022-10" db="EMBL/GenBank/DDBJ databases">
        <title>Genome assembly of Pristionchus species.</title>
        <authorList>
            <person name="Yoshida K."/>
            <person name="Sommer R.J."/>
        </authorList>
    </citation>
    <scope>NUCLEOTIDE SEQUENCE [LARGE SCALE GENOMIC DNA]</scope>
    <source>
        <strain evidence="11">RS5460</strain>
    </source>
</reference>
<dbReference type="CDD" id="cd18101">
    <property type="entry name" value="Trm10euk_A"/>
    <property type="match status" value="1"/>
</dbReference>
<dbReference type="FunFam" id="3.40.1280.30:FF:000001">
    <property type="entry name" value="tRNA methyltransferase 10 homolog A"/>
    <property type="match status" value="1"/>
</dbReference>
<proteinExistence type="predicted"/>
<evidence type="ECO:0000256" key="1">
    <source>
        <dbReference type="ARBA" id="ARBA00012797"/>
    </source>
</evidence>
<protein>
    <recommendedName>
        <fullName evidence="1">tRNA (guanine(9)-N(1))-methyltransferase</fullName>
        <ecNumber evidence="1">2.1.1.221</ecNumber>
    </recommendedName>
</protein>
<evidence type="ECO:0000256" key="7">
    <source>
        <dbReference type="PIRSR" id="PIRSR016323-2"/>
    </source>
</evidence>
<name>A0AAN5CU47_9BILA</name>
<dbReference type="EMBL" id="BTRK01000004">
    <property type="protein sequence ID" value="GMR50828.1"/>
    <property type="molecule type" value="Genomic_DNA"/>
</dbReference>
<dbReference type="InterPro" id="IPR038459">
    <property type="entry name" value="MT_TRM10-typ_sf"/>
</dbReference>
<evidence type="ECO:0000256" key="6">
    <source>
        <dbReference type="PIRSR" id="PIRSR016323-1"/>
    </source>
</evidence>
<dbReference type="InterPro" id="IPR028564">
    <property type="entry name" value="MT_TRM10-typ"/>
</dbReference>
<dbReference type="Proteomes" id="UP001328107">
    <property type="component" value="Unassembled WGS sequence"/>
</dbReference>
<comment type="caution">
    <text evidence="10">The sequence shown here is derived from an EMBL/GenBank/DDBJ whole genome shotgun (WGS) entry which is preliminary data.</text>
</comment>
<dbReference type="GO" id="GO:0002939">
    <property type="term" value="P:tRNA N1-guanine methylation"/>
    <property type="evidence" value="ECO:0007669"/>
    <property type="project" value="TreeGrafter"/>
</dbReference>
<evidence type="ECO:0000256" key="5">
    <source>
        <dbReference type="ARBA" id="ARBA00048434"/>
    </source>
</evidence>
<feature type="region of interest" description="Disordered" evidence="8">
    <location>
        <begin position="1"/>
        <end position="101"/>
    </location>
</feature>
<evidence type="ECO:0000313" key="10">
    <source>
        <dbReference type="EMBL" id="GMR50828.1"/>
    </source>
</evidence>